<name>C7LP50_DESBD</name>
<dbReference type="Pfam" id="PF03808">
    <property type="entry name" value="Glyco_tran_WecG"/>
    <property type="match status" value="1"/>
</dbReference>
<evidence type="ECO:0000256" key="2">
    <source>
        <dbReference type="ARBA" id="ARBA00022679"/>
    </source>
</evidence>
<dbReference type="PANTHER" id="PTHR34136:SF1">
    <property type="entry name" value="UDP-N-ACETYL-D-MANNOSAMINURONIC ACID TRANSFERASE"/>
    <property type="match status" value="1"/>
</dbReference>
<proteinExistence type="predicted"/>
<dbReference type="STRING" id="525897.Dbac_3294"/>
<organism evidence="3 4">
    <name type="scientific">Desulfomicrobium baculatum (strain DSM 4028 / VKM B-1378 / X)</name>
    <name type="common">Desulfovibrio baculatus</name>
    <dbReference type="NCBI Taxonomy" id="525897"/>
    <lineage>
        <taxon>Bacteria</taxon>
        <taxon>Pseudomonadati</taxon>
        <taxon>Thermodesulfobacteriota</taxon>
        <taxon>Desulfovibrionia</taxon>
        <taxon>Desulfovibrionales</taxon>
        <taxon>Desulfomicrobiaceae</taxon>
        <taxon>Desulfomicrobium</taxon>
    </lineage>
</organism>
<dbReference type="HOGENOM" id="CLU_063203_2_1_7"/>
<dbReference type="eggNOG" id="COG1922">
    <property type="taxonomic scope" value="Bacteria"/>
</dbReference>
<protein>
    <submittedName>
        <fullName evidence="3">Glycosyl transferase, WecB/TagA/CpsF family</fullName>
    </submittedName>
</protein>
<evidence type="ECO:0000313" key="4">
    <source>
        <dbReference type="Proteomes" id="UP000002216"/>
    </source>
</evidence>
<reference evidence="3 4" key="1">
    <citation type="journal article" date="2009" name="Stand. Genomic Sci.">
        <title>Complete genome sequence of Desulfomicrobium baculatum type strain (X).</title>
        <authorList>
            <person name="Copeland A."/>
            <person name="Spring S."/>
            <person name="Goker M."/>
            <person name="Schneider S."/>
            <person name="Lapidus A."/>
            <person name="Del Rio T.G."/>
            <person name="Tice H."/>
            <person name="Cheng J.F."/>
            <person name="Chen F."/>
            <person name="Nolan M."/>
            <person name="Bruce D."/>
            <person name="Goodwin L."/>
            <person name="Pitluck S."/>
            <person name="Ivanova N."/>
            <person name="Mavrommatis K."/>
            <person name="Ovchinnikova G."/>
            <person name="Pati A."/>
            <person name="Chen A."/>
            <person name="Palaniappan K."/>
            <person name="Land M."/>
            <person name="Hauser L."/>
            <person name="Chang Y.J."/>
            <person name="Jeffries C.C."/>
            <person name="Meincke L."/>
            <person name="Sims D."/>
            <person name="Brettin T."/>
            <person name="Detter J.C."/>
            <person name="Han C."/>
            <person name="Chain P."/>
            <person name="Bristow J."/>
            <person name="Eisen J.A."/>
            <person name="Markowitz V."/>
            <person name="Hugenholtz P."/>
            <person name="Kyrpides N.C."/>
            <person name="Klenk H.P."/>
            <person name="Lucas S."/>
        </authorList>
    </citation>
    <scope>NUCLEOTIDE SEQUENCE [LARGE SCALE GENOMIC DNA]</scope>
    <source>
        <strain evidence="4">DSM 4028 / VKM B-1378 / X</strain>
    </source>
</reference>
<gene>
    <name evidence="3" type="ordered locus">Dbac_3294</name>
</gene>
<dbReference type="RefSeq" id="WP_015775453.1">
    <property type="nucleotide sequence ID" value="NC_013173.1"/>
</dbReference>
<dbReference type="PANTHER" id="PTHR34136">
    <property type="match status" value="1"/>
</dbReference>
<dbReference type="GO" id="GO:0016758">
    <property type="term" value="F:hexosyltransferase activity"/>
    <property type="evidence" value="ECO:0007669"/>
    <property type="project" value="TreeGrafter"/>
</dbReference>
<keyword evidence="4" id="KW-1185">Reference proteome</keyword>
<dbReference type="AlphaFoldDB" id="C7LP50"/>
<evidence type="ECO:0000256" key="1">
    <source>
        <dbReference type="ARBA" id="ARBA00022676"/>
    </source>
</evidence>
<dbReference type="CDD" id="cd06533">
    <property type="entry name" value="Glyco_transf_WecG_TagA"/>
    <property type="match status" value="1"/>
</dbReference>
<dbReference type="InterPro" id="IPR004629">
    <property type="entry name" value="WecG_TagA_CpsF"/>
</dbReference>
<keyword evidence="2 3" id="KW-0808">Transferase</keyword>
<dbReference type="Proteomes" id="UP000002216">
    <property type="component" value="Chromosome"/>
</dbReference>
<evidence type="ECO:0000313" key="3">
    <source>
        <dbReference type="EMBL" id="ACU91366.1"/>
    </source>
</evidence>
<dbReference type="OrthoDB" id="9808602at2"/>
<dbReference type="CAZy" id="GT26">
    <property type="family name" value="Glycosyltransferase Family 26"/>
</dbReference>
<keyword evidence="1" id="KW-0328">Glycosyltransferase</keyword>
<dbReference type="NCBIfam" id="TIGR00696">
    <property type="entry name" value="wecG_tagA_cpsF"/>
    <property type="match status" value="1"/>
</dbReference>
<accession>C7LP50</accession>
<sequence length="263" mass="29589">MHAANQTLKPLERSGASIVGSFIDAGHWEQFLSTIISWAQAGQSRVVCVCNVHSVVTAKSDPALRAAIDEADMATPDGMPLAWVLRQRGFPEQKRVNGPDLMWRVLPLAETQGIRVFFYGSTEGTLQRLCSSVGETFPNLSLVGSYSPPFRVLTEDEQNEEVERINSSRAQVVFVGLGCPKQEIWMHRNKGRINAVMLGVGAAFDFHAGTLKRAPLWIQNSGLEWLFRLLQEPRRLFFRYVTTNSVFVWTILCEKFFQSSKRI</sequence>
<dbReference type="KEGG" id="dba:Dbac_3294"/>
<dbReference type="EMBL" id="CP001629">
    <property type="protein sequence ID" value="ACU91366.1"/>
    <property type="molecule type" value="Genomic_DNA"/>
</dbReference>